<name>A0A1V6PE74_PENDC</name>
<dbReference type="AlphaFoldDB" id="A0A1V6PE74"/>
<dbReference type="EMBL" id="MDYL01000008">
    <property type="protein sequence ID" value="OQD75057.1"/>
    <property type="molecule type" value="Genomic_DNA"/>
</dbReference>
<evidence type="ECO:0000256" key="1">
    <source>
        <dbReference type="SAM" id="MobiDB-lite"/>
    </source>
</evidence>
<accession>A0A1V6PE74</accession>
<dbReference type="Proteomes" id="UP000191522">
    <property type="component" value="Unassembled WGS sequence"/>
</dbReference>
<comment type="caution">
    <text evidence="2">The sequence shown here is derived from an EMBL/GenBank/DDBJ whole genome shotgun (WGS) entry which is preliminary data.</text>
</comment>
<feature type="compositionally biased region" description="Basic and acidic residues" evidence="1">
    <location>
        <begin position="91"/>
        <end position="106"/>
    </location>
</feature>
<feature type="region of interest" description="Disordered" evidence="1">
    <location>
        <begin position="134"/>
        <end position="164"/>
    </location>
</feature>
<gene>
    <name evidence="2" type="ORF">PENDEC_c008G04924</name>
</gene>
<keyword evidence="3" id="KW-1185">Reference proteome</keyword>
<reference evidence="3" key="1">
    <citation type="journal article" date="2017" name="Nat. Microbiol.">
        <title>Global analysis of biosynthetic gene clusters reveals vast potential of secondary metabolite production in Penicillium species.</title>
        <authorList>
            <person name="Nielsen J.C."/>
            <person name="Grijseels S."/>
            <person name="Prigent S."/>
            <person name="Ji B."/>
            <person name="Dainat J."/>
            <person name="Nielsen K.F."/>
            <person name="Frisvad J.C."/>
            <person name="Workman M."/>
            <person name="Nielsen J."/>
        </authorList>
    </citation>
    <scope>NUCLEOTIDE SEQUENCE [LARGE SCALE GENOMIC DNA]</scope>
    <source>
        <strain evidence="3">IBT 11843</strain>
    </source>
</reference>
<proteinExistence type="predicted"/>
<evidence type="ECO:0000313" key="3">
    <source>
        <dbReference type="Proteomes" id="UP000191522"/>
    </source>
</evidence>
<evidence type="ECO:0000313" key="2">
    <source>
        <dbReference type="EMBL" id="OQD75057.1"/>
    </source>
</evidence>
<feature type="region of interest" description="Disordered" evidence="1">
    <location>
        <begin position="39"/>
        <end position="106"/>
    </location>
</feature>
<organism evidence="2 3">
    <name type="scientific">Penicillium decumbens</name>
    <dbReference type="NCBI Taxonomy" id="69771"/>
    <lineage>
        <taxon>Eukaryota</taxon>
        <taxon>Fungi</taxon>
        <taxon>Dikarya</taxon>
        <taxon>Ascomycota</taxon>
        <taxon>Pezizomycotina</taxon>
        <taxon>Eurotiomycetes</taxon>
        <taxon>Eurotiomycetidae</taxon>
        <taxon>Eurotiales</taxon>
        <taxon>Aspergillaceae</taxon>
        <taxon>Penicillium</taxon>
    </lineage>
</organism>
<sequence length="164" mass="18684">MPDSKKPFKKPFIPKCATCKASHRTSDCPFDASVRAALAGYQQRDQEAKAEKEKEGKRPREEEKKEEKTKKPRPEHKTPAEVTTEAECLEAENRLTNKADEDQKRVDRYRDLVRQYAARRAEIAAAKDAMVVDSTEKLPQPQPQPQPQEKEKADPLAGDFHITV</sequence>
<feature type="compositionally biased region" description="Basic and acidic residues" evidence="1">
    <location>
        <begin position="44"/>
        <end position="69"/>
    </location>
</feature>
<protein>
    <submittedName>
        <fullName evidence="2">Uncharacterized protein</fullName>
    </submittedName>
</protein>